<dbReference type="Proteomes" id="UP000274756">
    <property type="component" value="Unassembled WGS sequence"/>
</dbReference>
<organism evidence="3 5">
    <name type="scientific">Dracunculus medinensis</name>
    <name type="common">Guinea worm</name>
    <dbReference type="NCBI Taxonomy" id="318479"/>
    <lineage>
        <taxon>Eukaryota</taxon>
        <taxon>Metazoa</taxon>
        <taxon>Ecdysozoa</taxon>
        <taxon>Nematoda</taxon>
        <taxon>Chromadorea</taxon>
        <taxon>Rhabditida</taxon>
        <taxon>Spirurina</taxon>
        <taxon>Dracunculoidea</taxon>
        <taxon>Dracunculidae</taxon>
        <taxon>Dracunculus</taxon>
    </lineage>
</organism>
<dbReference type="InterPro" id="IPR052774">
    <property type="entry name" value="Celegans_DevNeuronal_Protein"/>
</dbReference>
<evidence type="ECO:0000313" key="5">
    <source>
        <dbReference type="WBParaSite" id="DME_0000556101-mRNA-1"/>
    </source>
</evidence>
<dbReference type="Proteomes" id="UP000038040">
    <property type="component" value="Unplaced"/>
</dbReference>
<dbReference type="PANTHER" id="PTHR47327">
    <property type="entry name" value="FI18240P1-RELATED"/>
    <property type="match status" value="1"/>
</dbReference>
<dbReference type="PANTHER" id="PTHR47327:SF4">
    <property type="entry name" value="APPLE DOMAIN-CONTAINING PROTEIN-RELATED"/>
    <property type="match status" value="1"/>
</dbReference>
<dbReference type="InterPro" id="IPR003609">
    <property type="entry name" value="Pan_app"/>
</dbReference>
<reference evidence="2 4" key="2">
    <citation type="submission" date="2018-11" db="EMBL/GenBank/DDBJ databases">
        <authorList>
            <consortium name="Pathogen Informatics"/>
        </authorList>
    </citation>
    <scope>NUCLEOTIDE SEQUENCE [LARGE SCALE GENOMIC DNA]</scope>
</reference>
<dbReference type="Gene3D" id="3.50.4.10">
    <property type="entry name" value="Hepatocyte Growth Factor"/>
    <property type="match status" value="2"/>
</dbReference>
<evidence type="ECO:0000313" key="3">
    <source>
        <dbReference type="Proteomes" id="UP000038040"/>
    </source>
</evidence>
<reference evidence="5" key="1">
    <citation type="submission" date="2016-04" db="UniProtKB">
        <authorList>
            <consortium name="WormBaseParasite"/>
        </authorList>
    </citation>
    <scope>IDENTIFICATION</scope>
</reference>
<keyword evidence="4" id="KW-1185">Reference proteome</keyword>
<dbReference type="PROSITE" id="PS50948">
    <property type="entry name" value="PAN"/>
    <property type="match status" value="2"/>
</dbReference>
<dbReference type="Pfam" id="PF00024">
    <property type="entry name" value="PAN_1"/>
    <property type="match status" value="2"/>
</dbReference>
<proteinExistence type="predicted"/>
<feature type="domain" description="Apple" evidence="1">
    <location>
        <begin position="18"/>
        <end position="106"/>
    </location>
</feature>
<gene>
    <name evidence="2" type="ORF">DME_LOCUS9302</name>
</gene>
<sequence>MNNVDELNFINSFFAVLCVNRVNAFFVVDNARLDASAILTYEDISEDDCSKICGKNRDKNGRFILCSAFTYDHSTFKCLIHQTKSIPEGDSQIENIPEHRYFEKFCIDEKLPVECADTQFLRAEQSVLIGFARNVSLTANLAECVTHCLMEKFECKSAMYFYEEGECITNIESASTQPNSFAKEENDKVIYFQNGCTESMKFQRKYEAIKDHLDEQFNTHNLHNEEMITDFPIENDENENAKENDDYQMNRNEKEEILKDEKIATATTTTATITTKISEYQIVQSHNVVNDSKNLQIEDETKLKIANEQKNKDEIITTGKYLKKLKMQIIKSDSPRNNIKQKNKYKTHPRIITTKKYEKHEYFSQWSEWPPCKKIGEKRVRYRKCYDLRLCLGALMEINPVERNKLNITPFTPLPFEGILEETIGATQKTMVNRNNTTESPNNHNQIWSSWAGECQAFTSGQPCKDHEMIGFESRECIAKDPNRCVGPFFRYCTIPC</sequence>
<dbReference type="AlphaFoldDB" id="A0A0N4UDY3"/>
<dbReference type="SMART" id="SM00473">
    <property type="entry name" value="PAN_AP"/>
    <property type="match status" value="2"/>
</dbReference>
<feature type="domain" description="Apple" evidence="1">
    <location>
        <begin position="115"/>
        <end position="196"/>
    </location>
</feature>
<accession>A0A0N4UDY3</accession>
<dbReference type="CDD" id="cd01099">
    <property type="entry name" value="PAN_AP_HGF"/>
    <property type="match status" value="1"/>
</dbReference>
<protein>
    <submittedName>
        <fullName evidence="5">Apple domain-containing protein</fullName>
    </submittedName>
</protein>
<dbReference type="SUPFAM" id="SSF57414">
    <property type="entry name" value="Hairpin loop containing domain-like"/>
    <property type="match status" value="2"/>
</dbReference>
<evidence type="ECO:0000313" key="2">
    <source>
        <dbReference type="EMBL" id="VDN59329.1"/>
    </source>
</evidence>
<dbReference type="STRING" id="318479.A0A0N4UDY3"/>
<evidence type="ECO:0000313" key="4">
    <source>
        <dbReference type="Proteomes" id="UP000274756"/>
    </source>
</evidence>
<dbReference type="GO" id="GO:0009653">
    <property type="term" value="P:anatomical structure morphogenesis"/>
    <property type="evidence" value="ECO:0007669"/>
    <property type="project" value="TreeGrafter"/>
</dbReference>
<dbReference type="EMBL" id="UYYG01001179">
    <property type="protein sequence ID" value="VDN59329.1"/>
    <property type="molecule type" value="Genomic_DNA"/>
</dbReference>
<name>A0A0N4UDY3_DRAME</name>
<dbReference type="OrthoDB" id="5867217at2759"/>
<dbReference type="WBParaSite" id="DME_0000556101-mRNA-1">
    <property type="protein sequence ID" value="DME_0000556101-mRNA-1"/>
    <property type="gene ID" value="DME_0000556101"/>
</dbReference>
<evidence type="ECO:0000259" key="1">
    <source>
        <dbReference type="PROSITE" id="PS50948"/>
    </source>
</evidence>